<feature type="transmembrane region" description="Helical" evidence="7">
    <location>
        <begin position="100"/>
        <end position="122"/>
    </location>
</feature>
<dbReference type="SUPFAM" id="SSF161098">
    <property type="entry name" value="MetI-like"/>
    <property type="match status" value="1"/>
</dbReference>
<dbReference type="PANTHER" id="PTHR47737:SF1">
    <property type="entry name" value="GLYCINE BETAINE_PROLINE BETAINE TRANSPORT SYSTEM PERMEASE PROTEIN PROW"/>
    <property type="match status" value="1"/>
</dbReference>
<evidence type="ECO:0000256" key="1">
    <source>
        <dbReference type="ARBA" id="ARBA00004141"/>
    </source>
</evidence>
<comment type="caution">
    <text evidence="9">The sequence shown here is derived from an EMBL/GenBank/DDBJ whole genome shotgun (WGS) entry which is preliminary data.</text>
</comment>
<dbReference type="InterPro" id="IPR035906">
    <property type="entry name" value="MetI-like_sf"/>
</dbReference>
<feature type="transmembrane region" description="Helical" evidence="7">
    <location>
        <begin position="76"/>
        <end position="94"/>
    </location>
</feature>
<keyword evidence="6 7" id="KW-0472">Membrane</keyword>
<keyword evidence="5 7" id="KW-1133">Transmembrane helix</keyword>
<keyword evidence="2 7" id="KW-0813">Transport</keyword>
<keyword evidence="10" id="KW-1185">Reference proteome</keyword>
<feature type="transmembrane region" description="Helical" evidence="7">
    <location>
        <begin position="254"/>
        <end position="271"/>
    </location>
</feature>
<sequence length="281" mass="30262">MEDQLFPKLPLKEWVETFVSFLTDHLGVIFDGISSGIKSVTDALVWLLSIGHIPGAPYILIIIISLIAWRVAGWKTGLFSLIGLALINNLGYWSETLDTLSLIIISVIFSIIIGVPIGIWMSQKDSVQSTITPILDFMQTMPAFVYLIPSVVFFGIGMVPGVIATIIFSMPPTVRMTNLGIRQVDGELIEAANAFGSTTGQRLGKVQIPLAMPTMMAGVNQTIMLSLSMVVTASLVGAPGLGEIVYRSVTQIKIGLGFEGGLALVIIAMVLDRITQGVNKK</sequence>
<evidence type="ECO:0000256" key="7">
    <source>
        <dbReference type="RuleBase" id="RU363032"/>
    </source>
</evidence>
<feature type="domain" description="ABC transmembrane type-1" evidence="8">
    <location>
        <begin position="96"/>
        <end position="275"/>
    </location>
</feature>
<dbReference type="InterPro" id="IPR000515">
    <property type="entry name" value="MetI-like"/>
</dbReference>
<gene>
    <name evidence="9" type="ORF">J8TS2_35790</name>
</gene>
<evidence type="ECO:0000256" key="4">
    <source>
        <dbReference type="ARBA" id="ARBA00022692"/>
    </source>
</evidence>
<dbReference type="Gene3D" id="1.10.3720.10">
    <property type="entry name" value="MetI-like"/>
    <property type="match status" value="1"/>
</dbReference>
<evidence type="ECO:0000256" key="3">
    <source>
        <dbReference type="ARBA" id="ARBA00022475"/>
    </source>
</evidence>
<reference evidence="9 10" key="1">
    <citation type="submission" date="2021-03" db="EMBL/GenBank/DDBJ databases">
        <title>Antimicrobial resistance genes in bacteria isolated from Japanese honey, and their potential for conferring macrolide and lincosamide resistance in the American foulbrood pathogen Paenibacillus larvae.</title>
        <authorList>
            <person name="Okamoto M."/>
            <person name="Kumagai M."/>
            <person name="Kanamori H."/>
            <person name="Takamatsu D."/>
        </authorList>
    </citation>
    <scope>NUCLEOTIDE SEQUENCE [LARGE SCALE GENOMIC DNA]</scope>
    <source>
        <strain evidence="9 10">J8TS2</strain>
    </source>
</reference>
<proteinExistence type="inferred from homology"/>
<evidence type="ECO:0000313" key="9">
    <source>
        <dbReference type="EMBL" id="GIN59260.1"/>
    </source>
</evidence>
<evidence type="ECO:0000256" key="6">
    <source>
        <dbReference type="ARBA" id="ARBA00023136"/>
    </source>
</evidence>
<feature type="transmembrane region" description="Helical" evidence="7">
    <location>
        <begin position="44"/>
        <end position="69"/>
    </location>
</feature>
<keyword evidence="4 7" id="KW-0812">Transmembrane</keyword>
<organism evidence="9 10">
    <name type="scientific">Lederbergia ruris</name>
    <dbReference type="NCBI Taxonomy" id="217495"/>
    <lineage>
        <taxon>Bacteria</taxon>
        <taxon>Bacillati</taxon>
        <taxon>Bacillota</taxon>
        <taxon>Bacilli</taxon>
        <taxon>Bacillales</taxon>
        <taxon>Bacillaceae</taxon>
        <taxon>Lederbergia</taxon>
    </lineage>
</organism>
<dbReference type="PROSITE" id="PS50928">
    <property type="entry name" value="ABC_TM1"/>
    <property type="match status" value="1"/>
</dbReference>
<name>A0ABQ4KMV4_9BACI</name>
<dbReference type="EMBL" id="BORB01000039">
    <property type="protein sequence ID" value="GIN59260.1"/>
    <property type="molecule type" value="Genomic_DNA"/>
</dbReference>
<dbReference type="Proteomes" id="UP000679950">
    <property type="component" value="Unassembled WGS sequence"/>
</dbReference>
<dbReference type="Pfam" id="PF00528">
    <property type="entry name" value="BPD_transp_1"/>
    <property type="match status" value="1"/>
</dbReference>
<evidence type="ECO:0000256" key="5">
    <source>
        <dbReference type="ARBA" id="ARBA00022989"/>
    </source>
</evidence>
<dbReference type="PANTHER" id="PTHR47737">
    <property type="entry name" value="GLYCINE BETAINE/PROLINE BETAINE TRANSPORT SYSTEM PERMEASE PROTEIN PROW"/>
    <property type="match status" value="1"/>
</dbReference>
<accession>A0ABQ4KMV4</accession>
<evidence type="ECO:0000313" key="10">
    <source>
        <dbReference type="Proteomes" id="UP000679950"/>
    </source>
</evidence>
<keyword evidence="3" id="KW-1003">Cell membrane</keyword>
<evidence type="ECO:0000259" key="8">
    <source>
        <dbReference type="PROSITE" id="PS50928"/>
    </source>
</evidence>
<feature type="transmembrane region" description="Helical" evidence="7">
    <location>
        <begin position="222"/>
        <end position="242"/>
    </location>
</feature>
<evidence type="ECO:0000256" key="2">
    <source>
        <dbReference type="ARBA" id="ARBA00022448"/>
    </source>
</evidence>
<comment type="subcellular location">
    <subcellularLocation>
        <location evidence="7">Cell membrane</location>
        <topology evidence="7">Multi-pass membrane protein</topology>
    </subcellularLocation>
    <subcellularLocation>
        <location evidence="1">Membrane</location>
        <topology evidence="1">Multi-pass membrane protein</topology>
    </subcellularLocation>
</comment>
<feature type="transmembrane region" description="Helical" evidence="7">
    <location>
        <begin position="143"/>
        <end position="168"/>
    </location>
</feature>
<comment type="similarity">
    <text evidence="7">Belongs to the binding-protein-dependent transport system permease family.</text>
</comment>
<dbReference type="CDD" id="cd06261">
    <property type="entry name" value="TM_PBP2"/>
    <property type="match status" value="1"/>
</dbReference>
<dbReference type="RefSeq" id="WP_191967492.1">
    <property type="nucleotide sequence ID" value="NZ_BORB01000039.1"/>
</dbReference>
<protein>
    <submittedName>
        <fullName evidence="9">Glycine/betaine ABC transporter</fullName>
    </submittedName>
</protein>